<sequence length="173" mass="18544">MTSTQSTRDSALTGIIEATARASEENPERARVRFHAAGAGTTGVRTEMKVGRHEVVVDEPPALGGEGAAPNPVEVALAGLLSCQVVSYRFWAAKLGIPLTDVTVEVDGDMDVRGFFGLDDHTRPGPTEIRLAVDLRGPAPAADYQRLKDAVDEHCPVLDLFRNTTPVRTRLGL</sequence>
<accession>A0ABP9RB57</accession>
<name>A0ABP9RB57_9PSEU</name>
<protein>
    <submittedName>
        <fullName evidence="1">OsmC family protein</fullName>
    </submittedName>
</protein>
<gene>
    <name evidence="1" type="ORF">GCM10023321_74930</name>
</gene>
<comment type="caution">
    <text evidence="1">The sequence shown here is derived from an EMBL/GenBank/DDBJ whole genome shotgun (WGS) entry which is preliminary data.</text>
</comment>
<evidence type="ECO:0000313" key="2">
    <source>
        <dbReference type="Proteomes" id="UP001428817"/>
    </source>
</evidence>
<dbReference type="Gene3D" id="3.30.300.20">
    <property type="match status" value="1"/>
</dbReference>
<dbReference type="EMBL" id="BAABJP010000056">
    <property type="protein sequence ID" value="GAA5173418.1"/>
    <property type="molecule type" value="Genomic_DNA"/>
</dbReference>
<reference evidence="2" key="1">
    <citation type="journal article" date="2019" name="Int. J. Syst. Evol. Microbiol.">
        <title>The Global Catalogue of Microorganisms (GCM) 10K type strain sequencing project: providing services to taxonomists for standard genome sequencing and annotation.</title>
        <authorList>
            <consortium name="The Broad Institute Genomics Platform"/>
            <consortium name="The Broad Institute Genome Sequencing Center for Infectious Disease"/>
            <person name="Wu L."/>
            <person name="Ma J."/>
        </authorList>
    </citation>
    <scope>NUCLEOTIDE SEQUENCE [LARGE SCALE GENOMIC DNA]</scope>
    <source>
        <strain evidence="2">JCM 18303</strain>
    </source>
</reference>
<dbReference type="InterPro" id="IPR015946">
    <property type="entry name" value="KH_dom-like_a/b"/>
</dbReference>
<proteinExistence type="predicted"/>
<dbReference type="InterPro" id="IPR003718">
    <property type="entry name" value="OsmC/Ohr_fam"/>
</dbReference>
<dbReference type="Proteomes" id="UP001428817">
    <property type="component" value="Unassembled WGS sequence"/>
</dbReference>
<organism evidence="1 2">
    <name type="scientific">Pseudonocardia eucalypti</name>
    <dbReference type="NCBI Taxonomy" id="648755"/>
    <lineage>
        <taxon>Bacteria</taxon>
        <taxon>Bacillati</taxon>
        <taxon>Actinomycetota</taxon>
        <taxon>Actinomycetes</taxon>
        <taxon>Pseudonocardiales</taxon>
        <taxon>Pseudonocardiaceae</taxon>
        <taxon>Pseudonocardia</taxon>
    </lineage>
</organism>
<dbReference type="InterPro" id="IPR036102">
    <property type="entry name" value="OsmC/Ohrsf"/>
</dbReference>
<evidence type="ECO:0000313" key="1">
    <source>
        <dbReference type="EMBL" id="GAA5173418.1"/>
    </source>
</evidence>
<dbReference type="RefSeq" id="WP_185066340.1">
    <property type="nucleotide sequence ID" value="NZ_BAABJP010000056.1"/>
</dbReference>
<dbReference type="Pfam" id="PF02566">
    <property type="entry name" value="OsmC"/>
    <property type="match status" value="1"/>
</dbReference>
<dbReference type="PANTHER" id="PTHR35368">
    <property type="entry name" value="HYDROPEROXIDE REDUCTASE"/>
    <property type="match status" value="1"/>
</dbReference>
<dbReference type="SUPFAM" id="SSF82784">
    <property type="entry name" value="OsmC-like"/>
    <property type="match status" value="1"/>
</dbReference>
<keyword evidence="2" id="KW-1185">Reference proteome</keyword>
<dbReference type="InterPro" id="IPR052924">
    <property type="entry name" value="OsmC/Ohr_hydroprdx_reductase"/>
</dbReference>
<dbReference type="PANTHER" id="PTHR35368:SF1">
    <property type="entry name" value="HYDROPEROXIDE REDUCTASE"/>
    <property type="match status" value="1"/>
</dbReference>